<keyword evidence="1" id="KW-0413">Isomerase</keyword>
<keyword evidence="2" id="KW-0119">Carbohydrate metabolism</keyword>
<evidence type="ECO:0000313" key="3">
    <source>
        <dbReference type="EMBL" id="MDQ0360184.1"/>
    </source>
</evidence>
<evidence type="ECO:0000313" key="4">
    <source>
        <dbReference type="Proteomes" id="UP001230220"/>
    </source>
</evidence>
<dbReference type="EMBL" id="JAUSUR010000001">
    <property type="protein sequence ID" value="MDQ0360184.1"/>
    <property type="molecule type" value="Genomic_DNA"/>
</dbReference>
<comment type="caution">
    <text evidence="3">The sequence shown here is derived from an EMBL/GenBank/DDBJ whole genome shotgun (WGS) entry which is preliminary data.</text>
</comment>
<keyword evidence="4" id="KW-1185">Reference proteome</keyword>
<dbReference type="InterPro" id="IPR009015">
    <property type="entry name" value="Fucose_isomerase_N/cen_sf"/>
</dbReference>
<accession>A0ABU0E093</accession>
<protein>
    <submittedName>
        <fullName evidence="3">L-fucose isomerase-like protein</fullName>
    </submittedName>
</protein>
<name>A0ABU0E093_9FIRM</name>
<organism evidence="3 4">
    <name type="scientific">Breznakia pachnodae</name>
    <dbReference type="NCBI Taxonomy" id="265178"/>
    <lineage>
        <taxon>Bacteria</taxon>
        <taxon>Bacillati</taxon>
        <taxon>Bacillota</taxon>
        <taxon>Erysipelotrichia</taxon>
        <taxon>Erysipelotrichales</taxon>
        <taxon>Erysipelotrichaceae</taxon>
        <taxon>Breznakia</taxon>
    </lineage>
</organism>
<reference evidence="3 4" key="1">
    <citation type="submission" date="2023-07" db="EMBL/GenBank/DDBJ databases">
        <title>Genomic Encyclopedia of Type Strains, Phase IV (KMG-IV): sequencing the most valuable type-strain genomes for metagenomic binning, comparative biology and taxonomic classification.</title>
        <authorList>
            <person name="Goeker M."/>
        </authorList>
    </citation>
    <scope>NUCLEOTIDE SEQUENCE [LARGE SCALE GENOMIC DNA]</scope>
    <source>
        <strain evidence="3 4">DSM 16784</strain>
    </source>
</reference>
<dbReference type="PANTHER" id="PTHR36120:SF1">
    <property type="entry name" value="L-FUCOSE ISOMERASE C-TERMINAL DOMAIN-CONTAINING PROTEIN"/>
    <property type="match status" value="1"/>
</dbReference>
<dbReference type="Proteomes" id="UP001230220">
    <property type="component" value="Unassembled WGS sequence"/>
</dbReference>
<evidence type="ECO:0000256" key="2">
    <source>
        <dbReference type="ARBA" id="ARBA00023277"/>
    </source>
</evidence>
<sequence>MKYNVKLGVIGTRRNIFSKDDAIKFNQLILKKLDELKVDYVDIMDVNEEGLLFDEQDVEVVIKKMKDQEVDALFFPHCNFGTEDLVAKVAKRLNLPVLLWGPRDESPLEDGSRLRDTQCGLFATGKILRRFQCKFTYLTSCELDDKRFEEGVYRFLATANIVKEMRGLTILQISTRPAGFWTMMVNEGELLERFDIRIHPIAFTEIKEEMKYQREHHQEEIKKTIQFIERHMIVNVNPEDVEGTACLKLAIAAIAKRYNCKAAAIQCWNALQSELGMFPCVANSLLGDEGFPVTCETDIHGAITSIIAQAASRADKLPFFADWTVPHPSNDNGELLQHCGPWPHSLMKTKPTFGAPFAFNHSHPGALHGELKGGNMSIIRFDGDNGEYKLLMGKAKGIEGPFNQGTYVWIEVENLRKLEDKLVSGPYVHHCVGIHEDILPQVYEACKYIDGLVPDLYDGNEEEIKSIIRGE</sequence>
<dbReference type="CDD" id="cd00578">
    <property type="entry name" value="L-fuc_L-ara-isomerases"/>
    <property type="match status" value="1"/>
</dbReference>
<dbReference type="PANTHER" id="PTHR36120">
    <property type="entry name" value="FUCOSE ISOMERASE"/>
    <property type="match status" value="1"/>
</dbReference>
<evidence type="ECO:0000256" key="1">
    <source>
        <dbReference type="ARBA" id="ARBA00023235"/>
    </source>
</evidence>
<dbReference type="RefSeq" id="WP_307405870.1">
    <property type="nucleotide sequence ID" value="NZ_JAUSUR010000001.1"/>
</dbReference>
<dbReference type="SUPFAM" id="SSF53743">
    <property type="entry name" value="FucI/AraA N-terminal and middle domains"/>
    <property type="match status" value="1"/>
</dbReference>
<proteinExistence type="predicted"/>
<gene>
    <name evidence="3" type="ORF">J2S15_000915</name>
</gene>